<protein>
    <submittedName>
        <fullName evidence="4">Acyl-CoA N-acyltransferase</fullName>
    </submittedName>
</protein>
<dbReference type="Pfam" id="PF00583">
    <property type="entry name" value="Acetyltransf_1"/>
    <property type="match status" value="1"/>
</dbReference>
<accession>A0A9P4Y265</accession>
<dbReference type="EMBL" id="MU032348">
    <property type="protein sequence ID" value="KAF3765134.1"/>
    <property type="molecule type" value="Genomic_DNA"/>
</dbReference>
<dbReference type="PROSITE" id="PS51186">
    <property type="entry name" value="GNAT"/>
    <property type="match status" value="1"/>
</dbReference>
<gene>
    <name evidence="4" type="ORF">M406DRAFT_234396</name>
</gene>
<dbReference type="GeneID" id="63833110"/>
<dbReference type="GO" id="GO:0016747">
    <property type="term" value="F:acyltransferase activity, transferring groups other than amino-acyl groups"/>
    <property type="evidence" value="ECO:0007669"/>
    <property type="project" value="InterPro"/>
</dbReference>
<name>A0A9P4Y265_CRYP1</name>
<dbReference type="Gene3D" id="3.40.630.30">
    <property type="match status" value="1"/>
</dbReference>
<dbReference type="InterPro" id="IPR050832">
    <property type="entry name" value="Bact_Acetyltransf"/>
</dbReference>
<dbReference type="PANTHER" id="PTHR43877:SF2">
    <property type="entry name" value="AMINOALKYLPHOSPHONATE N-ACETYLTRANSFERASE-RELATED"/>
    <property type="match status" value="1"/>
</dbReference>
<keyword evidence="5" id="KW-1185">Reference proteome</keyword>
<proteinExistence type="predicted"/>
<dbReference type="SUPFAM" id="SSF55729">
    <property type="entry name" value="Acyl-CoA N-acyltransferases (Nat)"/>
    <property type="match status" value="1"/>
</dbReference>
<feature type="non-terminal residue" evidence="4">
    <location>
        <position position="1"/>
    </location>
</feature>
<comment type="caution">
    <text evidence="4">The sequence shown here is derived from an EMBL/GenBank/DDBJ whole genome shotgun (WGS) entry which is preliminary data.</text>
</comment>
<evidence type="ECO:0000313" key="5">
    <source>
        <dbReference type="Proteomes" id="UP000803844"/>
    </source>
</evidence>
<feature type="domain" description="N-acetyltransferase" evidence="3">
    <location>
        <begin position="5"/>
        <end position="157"/>
    </location>
</feature>
<organism evidence="4 5">
    <name type="scientific">Cryphonectria parasitica (strain ATCC 38755 / EP155)</name>
    <dbReference type="NCBI Taxonomy" id="660469"/>
    <lineage>
        <taxon>Eukaryota</taxon>
        <taxon>Fungi</taxon>
        <taxon>Dikarya</taxon>
        <taxon>Ascomycota</taxon>
        <taxon>Pezizomycotina</taxon>
        <taxon>Sordariomycetes</taxon>
        <taxon>Sordariomycetidae</taxon>
        <taxon>Diaporthales</taxon>
        <taxon>Cryphonectriaceae</taxon>
        <taxon>Cryphonectria-Endothia species complex</taxon>
        <taxon>Cryphonectria</taxon>
    </lineage>
</organism>
<keyword evidence="2" id="KW-0012">Acyltransferase</keyword>
<dbReference type="InterPro" id="IPR016181">
    <property type="entry name" value="Acyl_CoA_acyltransferase"/>
</dbReference>
<evidence type="ECO:0000313" key="4">
    <source>
        <dbReference type="EMBL" id="KAF3765134.1"/>
    </source>
</evidence>
<evidence type="ECO:0000256" key="1">
    <source>
        <dbReference type="ARBA" id="ARBA00022679"/>
    </source>
</evidence>
<dbReference type="OrthoDB" id="329272at2759"/>
<feature type="non-terminal residue" evidence="4">
    <location>
        <position position="157"/>
    </location>
</feature>
<evidence type="ECO:0000259" key="3">
    <source>
        <dbReference type="PROSITE" id="PS51186"/>
    </source>
</evidence>
<sequence length="157" mass="17922">AGQQVFIERATVQDADVIRLMVIAAYAKYVERIGREPAPMTADQHAIIADPTQDIYVLRRCEDGKVVGSILLSDSERDDSTLVDNLVVDPELQGRGYGRLLMDFAHDYARAKGRPALTLFTNEKMYENHALYVKMGFIQVDKRVENGYHRVYFRKQL</sequence>
<dbReference type="RefSeq" id="XP_040776095.1">
    <property type="nucleotide sequence ID" value="XM_040915981.1"/>
</dbReference>
<dbReference type="CDD" id="cd04301">
    <property type="entry name" value="NAT_SF"/>
    <property type="match status" value="1"/>
</dbReference>
<dbReference type="Proteomes" id="UP000803844">
    <property type="component" value="Unassembled WGS sequence"/>
</dbReference>
<dbReference type="PANTHER" id="PTHR43877">
    <property type="entry name" value="AMINOALKYLPHOSPHONATE N-ACETYLTRANSFERASE-RELATED-RELATED"/>
    <property type="match status" value="1"/>
</dbReference>
<keyword evidence="1" id="KW-0808">Transferase</keyword>
<dbReference type="AlphaFoldDB" id="A0A9P4Y265"/>
<dbReference type="InterPro" id="IPR000182">
    <property type="entry name" value="GNAT_dom"/>
</dbReference>
<evidence type="ECO:0000256" key="2">
    <source>
        <dbReference type="ARBA" id="ARBA00023315"/>
    </source>
</evidence>
<reference evidence="4" key="1">
    <citation type="journal article" date="2020" name="Phytopathology">
        <title>Genome sequence of the chestnut blight fungus Cryphonectria parasitica EP155: A fundamental resource for an archetypical invasive plant pathogen.</title>
        <authorList>
            <person name="Crouch J.A."/>
            <person name="Dawe A."/>
            <person name="Aerts A."/>
            <person name="Barry K."/>
            <person name="Churchill A.C.L."/>
            <person name="Grimwood J."/>
            <person name="Hillman B."/>
            <person name="Milgroom M.G."/>
            <person name="Pangilinan J."/>
            <person name="Smith M."/>
            <person name="Salamov A."/>
            <person name="Schmutz J."/>
            <person name="Yadav J."/>
            <person name="Grigoriev I.V."/>
            <person name="Nuss D."/>
        </authorList>
    </citation>
    <scope>NUCLEOTIDE SEQUENCE</scope>
    <source>
        <strain evidence="4">EP155</strain>
    </source>
</reference>